<keyword evidence="3" id="KW-0812">Transmembrane</keyword>
<name>A0A9W8ML43_9AGAR</name>
<feature type="transmembrane region" description="Helical" evidence="3">
    <location>
        <begin position="1012"/>
        <end position="1035"/>
    </location>
</feature>
<dbReference type="AlphaFoldDB" id="A0A9W8ML43"/>
<keyword evidence="3" id="KW-0472">Membrane</keyword>
<feature type="region of interest" description="Disordered" evidence="2">
    <location>
        <begin position="659"/>
        <end position="711"/>
    </location>
</feature>
<evidence type="ECO:0000256" key="2">
    <source>
        <dbReference type="SAM" id="MobiDB-lite"/>
    </source>
</evidence>
<feature type="region of interest" description="Disordered" evidence="2">
    <location>
        <begin position="17"/>
        <end position="50"/>
    </location>
</feature>
<feature type="transmembrane region" description="Helical" evidence="3">
    <location>
        <begin position="969"/>
        <end position="991"/>
    </location>
</feature>
<evidence type="ECO:0000313" key="4">
    <source>
        <dbReference type="EMBL" id="KAJ2935960.1"/>
    </source>
</evidence>
<dbReference type="InterPro" id="IPR025332">
    <property type="entry name" value="DUF4238"/>
</dbReference>
<feature type="compositionally biased region" description="Polar residues" evidence="2">
    <location>
        <begin position="415"/>
        <end position="435"/>
    </location>
</feature>
<dbReference type="EMBL" id="JANBPK010000242">
    <property type="protein sequence ID" value="KAJ2935960.1"/>
    <property type="molecule type" value="Genomic_DNA"/>
</dbReference>
<feature type="non-terminal residue" evidence="4">
    <location>
        <position position="1"/>
    </location>
</feature>
<feature type="compositionally biased region" description="Basic and acidic residues" evidence="2">
    <location>
        <begin position="317"/>
        <end position="332"/>
    </location>
</feature>
<gene>
    <name evidence="4" type="ORF">H1R20_g1133</name>
</gene>
<feature type="coiled-coil region" evidence="1">
    <location>
        <begin position="79"/>
        <end position="106"/>
    </location>
</feature>
<comment type="caution">
    <text evidence="4">The sequence shown here is derived from an EMBL/GenBank/DDBJ whole genome shotgun (WGS) entry which is preliminary data.</text>
</comment>
<accession>A0A9W8ML43</accession>
<evidence type="ECO:0000313" key="5">
    <source>
        <dbReference type="Proteomes" id="UP001140091"/>
    </source>
</evidence>
<feature type="region of interest" description="Disordered" evidence="2">
    <location>
        <begin position="317"/>
        <end position="338"/>
    </location>
</feature>
<proteinExistence type="predicted"/>
<evidence type="ECO:0000256" key="1">
    <source>
        <dbReference type="SAM" id="Coils"/>
    </source>
</evidence>
<keyword evidence="1" id="KW-0175">Coiled coil</keyword>
<feature type="compositionally biased region" description="Low complexity" evidence="2">
    <location>
        <begin position="693"/>
        <end position="702"/>
    </location>
</feature>
<evidence type="ECO:0000256" key="3">
    <source>
        <dbReference type="SAM" id="Phobius"/>
    </source>
</evidence>
<keyword evidence="5" id="KW-1185">Reference proteome</keyword>
<feature type="region of interest" description="Disordered" evidence="2">
    <location>
        <begin position="415"/>
        <end position="441"/>
    </location>
</feature>
<dbReference type="Proteomes" id="UP001140091">
    <property type="component" value="Unassembled WGS sequence"/>
</dbReference>
<organism evidence="4 5">
    <name type="scientific">Candolleomyces eurysporus</name>
    <dbReference type="NCBI Taxonomy" id="2828524"/>
    <lineage>
        <taxon>Eukaryota</taxon>
        <taxon>Fungi</taxon>
        <taxon>Dikarya</taxon>
        <taxon>Basidiomycota</taxon>
        <taxon>Agaricomycotina</taxon>
        <taxon>Agaricomycetes</taxon>
        <taxon>Agaricomycetidae</taxon>
        <taxon>Agaricales</taxon>
        <taxon>Agaricineae</taxon>
        <taxon>Psathyrellaceae</taxon>
        <taxon>Candolleomyces</taxon>
    </lineage>
</organism>
<reference evidence="4" key="1">
    <citation type="submission" date="2022-06" db="EMBL/GenBank/DDBJ databases">
        <title>Genome Sequence of Candolleomyces eurysporus.</title>
        <authorList>
            <person name="Buettner E."/>
        </authorList>
    </citation>
    <scope>NUCLEOTIDE SEQUENCE</scope>
    <source>
        <strain evidence="4">VTCC 930004</strain>
    </source>
</reference>
<sequence length="1060" mass="118340">MPYHHYIPRFILRGFIPEDTTSPEPSIPKTKKQRQREARKARKKGQPDPETISVFDLKSRSIIPVPIVSTFGVMNLYQDASNQEDLEHLEKKLSELEGKAARVIRELHVAAGRRSSNQTFTLPRSDLQLLRKFIFLMHYRSSAIEKTYFQEDHPHNANVRQWIRHLKKTKGYTTDKEIWLNGLHYYLFTKHSEILNHAKQCPEHGPFPRIGETDVGIPSHQWHALAYESFTNNYYLGIWKAHEDSEFVLGRNSYGLWEGMLAGSPGLFKIYVISPKITMVLKVNMSRAFPPEFEDSTLSNHPLGFPQTVYNRGPHVLRDEHASPNDRSDALRRHLQSPNSDNDRFTFRINRLTVDQTYLVNQVVLENLQADGLLVFASRDAMLPTAQRYDTPEGPFLKKNRQAIAGLVRCLQSGASSNLPSGTSQPEASTPELGNTTTPTPTFVRRPRVRLGLHNLLLPEEVFSRLVGLGGSGRPFSELDWTSKDVIFDSFLQGILEGSVTFKTEYLRARYIHGNFPPLSSTVHPLVHFTAERMAQAKNFIKFVREMMADGGRDRLEVKFPLGTPAKLVNSLGEEESKHLLEVLALHVDSLGLGWVGQQWEGERTESQKILEQVTMVAYLELLLEVDPNLAASLCSSVSFIELITSLEQPGDSRVGKIQEINPMHDNGPGAFHSGLNANTTSSPPSSPPSSPFSPSKSSRPSTHSLGGLLLPRELGTDSVGGAFSELDSAFDDMLLDVFEGSVTFENEYERALYVHRLFPPLTNTLHPLVRLVAERMSKVESMANAVRERVQHRTDERAEGGRSSVIKFSPGTHTKLVDSLSSEDANRLFTMVSLHFEALGLGTVGDGEGTPSPRILEEVTVVACLKVLLEVDPNTAASLCSSVTFIEAVGPPTKLEETRAGVFEEAELTDGEVVEETMLKIGAFPEGDLEKSVGHEFAPKNNPPLLQWDALSPDLRKLVYIPLMLLRAVAYFIGALALMALFLFELAVWGESTRQYALVARGMRDPQDRGRVVFTAPAFVGYLLQAGLFLYLALFTTASLLVPLPWEDSEGNLRIPLPI</sequence>
<keyword evidence="3" id="KW-1133">Transmembrane helix</keyword>
<dbReference type="OrthoDB" id="5340163at2759"/>
<feature type="compositionally biased region" description="Basic residues" evidence="2">
    <location>
        <begin position="29"/>
        <end position="44"/>
    </location>
</feature>
<protein>
    <submittedName>
        <fullName evidence="4">Uncharacterized protein</fullName>
    </submittedName>
</protein>
<dbReference type="Pfam" id="PF14022">
    <property type="entry name" value="DUF4238"/>
    <property type="match status" value="1"/>
</dbReference>